<protein>
    <submittedName>
        <fullName evidence="13">Transglycosylase domain-containing protein</fullName>
    </submittedName>
</protein>
<feature type="compositionally biased region" description="Polar residues" evidence="9">
    <location>
        <begin position="569"/>
        <end position="579"/>
    </location>
</feature>
<accession>A0ABP6VF59</accession>
<feature type="domain" description="Penicillin-binding protein transpeptidase" evidence="11">
    <location>
        <begin position="436"/>
        <end position="707"/>
    </location>
</feature>
<feature type="region of interest" description="Disordered" evidence="9">
    <location>
        <begin position="1"/>
        <end position="116"/>
    </location>
</feature>
<feature type="region of interest" description="Disordered" evidence="9">
    <location>
        <begin position="351"/>
        <end position="372"/>
    </location>
</feature>
<comment type="catalytic activity">
    <reaction evidence="8">
        <text>[GlcNAc-(1-&gt;4)-Mur2Ac(oyl-L-Ala-gamma-D-Glu-L-Lys-D-Ala-D-Ala)](n)-di-trans,octa-cis-undecaprenyl diphosphate + beta-D-GlcNAc-(1-&gt;4)-Mur2Ac(oyl-L-Ala-gamma-D-Glu-L-Lys-D-Ala-D-Ala)-di-trans,octa-cis-undecaprenyl diphosphate = [GlcNAc-(1-&gt;4)-Mur2Ac(oyl-L-Ala-gamma-D-Glu-L-Lys-D-Ala-D-Ala)](n+1)-di-trans,octa-cis-undecaprenyl diphosphate + di-trans,octa-cis-undecaprenyl diphosphate + H(+)</text>
        <dbReference type="Rhea" id="RHEA:23708"/>
        <dbReference type="Rhea" id="RHEA-COMP:9602"/>
        <dbReference type="Rhea" id="RHEA-COMP:9603"/>
        <dbReference type="ChEBI" id="CHEBI:15378"/>
        <dbReference type="ChEBI" id="CHEBI:58405"/>
        <dbReference type="ChEBI" id="CHEBI:60033"/>
        <dbReference type="ChEBI" id="CHEBI:78435"/>
        <dbReference type="EC" id="2.4.99.28"/>
    </reaction>
</comment>
<keyword evidence="10" id="KW-0472">Membrane</keyword>
<evidence type="ECO:0000256" key="1">
    <source>
        <dbReference type="ARBA" id="ARBA00022645"/>
    </source>
</evidence>
<evidence type="ECO:0000259" key="12">
    <source>
        <dbReference type="Pfam" id="PF00912"/>
    </source>
</evidence>
<keyword evidence="6" id="KW-0511">Multifunctional enzyme</keyword>
<feature type="compositionally biased region" description="Pro residues" evidence="9">
    <location>
        <begin position="52"/>
        <end position="71"/>
    </location>
</feature>
<feature type="compositionally biased region" description="Basic and acidic residues" evidence="9">
    <location>
        <begin position="1"/>
        <end position="18"/>
    </location>
</feature>
<sequence>MNDDRPRSWPDRDPDPRRQPRSGQPVPPPWARGPQRPGSPPPPPGSRQAPGFRPPPPGPWRPGPPPGPQPEPELMTHRFHDGRTDQGFPEAGHRPDEGFSAGPELDKKGRTPAQRRKRRWKIARRCAYAFVGIFIVLPAIAFVITYFSVDVPSPQSVAQGQNQAVTYLYADGSPMGKDVPPGGNRQILTADQIPDVVKHAVIATEDSTFETNSGFDLTGLLRAGFNQLTGGTGGGSTISQQYVKKATDNDAPTLTRKWTELAKSFKMNQTYEKQDIITAYLNIIYFGRGAYGIGAASQAFFHKDVGQLDYSQAALLAGLIQQPGRSENTKVATGRWNTALNRMLENHYLTPQQRQSARFPTPIPLSESKDDSSAPYRFISEQVKAELAQQGITEDKYYSGGYTVQTTVDKKAQDTATKAATDALKNQSDDRLLNALVAVDPKTGGVLAYYGGPGIVEVNGQQQAARDWASTPQNPGSSMKPFDLTAFLKMGDGINETFDGSNNRVFDGRTVRNAGPSSSCPGPCTVAEAMKRSVNTVFYDMVLNRTKQGPVKQAAEEAGVRTKEDGGQSEISTKDNNISLGGGDTRITPMDMASAYATFAANGVQRDRHFVLKVTNSQNEVAYQAAESPGKTAFADSDADLSKQIAGNVTSALKPVIGFSKLQCPSGHECAGKTGTQQHTKRSGEPSWAANANAQTWMVGYTPSVSVAAWVGADGDQALHGKGNSPIYGSTIAGPMWQKFIKGYLTGTPGEKFDQVPLIGAATPPASGVADSPGTGDQPTGTNTPDPDQPGDGGAVEPTEPTDSDGTGPPSGSPHSPKPPKHTPTGDSTPPEEEPDGG</sequence>
<evidence type="ECO:0000256" key="4">
    <source>
        <dbReference type="ARBA" id="ARBA00022679"/>
    </source>
</evidence>
<dbReference type="SUPFAM" id="SSF56601">
    <property type="entry name" value="beta-lactamase/transpeptidase-like"/>
    <property type="match status" value="1"/>
</dbReference>
<keyword evidence="10" id="KW-0812">Transmembrane</keyword>
<keyword evidence="1" id="KW-0121">Carboxypeptidase</keyword>
<keyword evidence="3" id="KW-0328">Glycosyltransferase</keyword>
<evidence type="ECO:0000256" key="2">
    <source>
        <dbReference type="ARBA" id="ARBA00022670"/>
    </source>
</evidence>
<dbReference type="Gene3D" id="1.10.3810.10">
    <property type="entry name" value="Biosynthetic peptidoglycan transglycosylase-like"/>
    <property type="match status" value="1"/>
</dbReference>
<feature type="compositionally biased region" description="Polar residues" evidence="9">
    <location>
        <begin position="775"/>
        <end position="786"/>
    </location>
</feature>
<feature type="region of interest" description="Disordered" evidence="9">
    <location>
        <begin position="550"/>
        <end position="583"/>
    </location>
</feature>
<evidence type="ECO:0000256" key="5">
    <source>
        <dbReference type="ARBA" id="ARBA00022801"/>
    </source>
</evidence>
<gene>
    <name evidence="13" type="ORF">GCM10022222_17290</name>
</gene>
<dbReference type="EMBL" id="BAAAZN010000003">
    <property type="protein sequence ID" value="GAA3534317.1"/>
    <property type="molecule type" value="Genomic_DNA"/>
</dbReference>
<keyword evidence="5" id="KW-0378">Hydrolase</keyword>
<evidence type="ECO:0000313" key="13">
    <source>
        <dbReference type="EMBL" id="GAA3534317.1"/>
    </source>
</evidence>
<evidence type="ECO:0000259" key="11">
    <source>
        <dbReference type="Pfam" id="PF00905"/>
    </source>
</evidence>
<feature type="compositionally biased region" description="Basic and acidic residues" evidence="9">
    <location>
        <begin position="74"/>
        <end position="84"/>
    </location>
</feature>
<feature type="domain" description="Glycosyl transferase family 51" evidence="12">
    <location>
        <begin position="183"/>
        <end position="343"/>
    </location>
</feature>
<keyword evidence="10" id="KW-1133">Transmembrane helix</keyword>
<organism evidence="13 14">
    <name type="scientific">Amycolatopsis ultiminotia</name>
    <dbReference type="NCBI Taxonomy" id="543629"/>
    <lineage>
        <taxon>Bacteria</taxon>
        <taxon>Bacillati</taxon>
        <taxon>Actinomycetota</taxon>
        <taxon>Actinomycetes</taxon>
        <taxon>Pseudonocardiales</taxon>
        <taxon>Pseudonocardiaceae</taxon>
        <taxon>Amycolatopsis</taxon>
    </lineage>
</organism>
<dbReference type="InterPro" id="IPR036950">
    <property type="entry name" value="PBP_transglycosylase"/>
</dbReference>
<dbReference type="InterPro" id="IPR023346">
    <property type="entry name" value="Lysozyme-like_dom_sf"/>
</dbReference>
<evidence type="ECO:0000256" key="9">
    <source>
        <dbReference type="SAM" id="MobiDB-lite"/>
    </source>
</evidence>
<dbReference type="Pfam" id="PF00912">
    <property type="entry name" value="Transgly"/>
    <property type="match status" value="1"/>
</dbReference>
<evidence type="ECO:0000313" key="14">
    <source>
        <dbReference type="Proteomes" id="UP001500689"/>
    </source>
</evidence>
<comment type="catalytic activity">
    <reaction evidence="7">
        <text>Preferential cleavage: (Ac)2-L-Lys-D-Ala-|-D-Ala. Also transpeptidation of peptidyl-alanyl moieties that are N-acyl substituents of D-alanine.</text>
        <dbReference type="EC" id="3.4.16.4"/>
    </reaction>
</comment>
<evidence type="ECO:0000256" key="8">
    <source>
        <dbReference type="ARBA" id="ARBA00049902"/>
    </source>
</evidence>
<comment type="caution">
    <text evidence="13">The sequence shown here is derived from an EMBL/GenBank/DDBJ whole genome shotgun (WGS) entry which is preliminary data.</text>
</comment>
<feature type="region of interest" description="Disordered" evidence="9">
    <location>
        <begin position="755"/>
        <end position="838"/>
    </location>
</feature>
<dbReference type="PANTHER" id="PTHR32282">
    <property type="entry name" value="BINDING PROTEIN TRANSPEPTIDASE, PUTATIVE-RELATED"/>
    <property type="match status" value="1"/>
</dbReference>
<keyword evidence="14" id="KW-1185">Reference proteome</keyword>
<keyword evidence="2" id="KW-0645">Protease</keyword>
<feature type="compositionally biased region" description="Basic and acidic residues" evidence="9">
    <location>
        <begin position="554"/>
        <end position="566"/>
    </location>
</feature>
<dbReference type="InterPro" id="IPR001460">
    <property type="entry name" value="PCN-bd_Tpept"/>
</dbReference>
<dbReference type="Proteomes" id="UP001500689">
    <property type="component" value="Unassembled WGS sequence"/>
</dbReference>
<evidence type="ECO:0000256" key="6">
    <source>
        <dbReference type="ARBA" id="ARBA00023268"/>
    </source>
</evidence>
<keyword evidence="4" id="KW-0808">Transferase</keyword>
<dbReference type="Pfam" id="PF00905">
    <property type="entry name" value="Transpeptidase"/>
    <property type="match status" value="1"/>
</dbReference>
<dbReference type="Gene3D" id="3.40.710.10">
    <property type="entry name" value="DD-peptidase/beta-lactamase superfamily"/>
    <property type="match status" value="1"/>
</dbReference>
<reference evidence="14" key="1">
    <citation type="journal article" date="2019" name="Int. J. Syst. Evol. Microbiol.">
        <title>The Global Catalogue of Microorganisms (GCM) 10K type strain sequencing project: providing services to taxonomists for standard genome sequencing and annotation.</title>
        <authorList>
            <consortium name="The Broad Institute Genomics Platform"/>
            <consortium name="The Broad Institute Genome Sequencing Center for Infectious Disease"/>
            <person name="Wu L."/>
            <person name="Ma J."/>
        </authorList>
    </citation>
    <scope>NUCLEOTIDE SEQUENCE [LARGE SCALE GENOMIC DNA]</scope>
    <source>
        <strain evidence="14">JCM 16898</strain>
    </source>
</reference>
<dbReference type="SUPFAM" id="SSF53955">
    <property type="entry name" value="Lysozyme-like"/>
    <property type="match status" value="1"/>
</dbReference>
<evidence type="ECO:0000256" key="3">
    <source>
        <dbReference type="ARBA" id="ARBA00022676"/>
    </source>
</evidence>
<evidence type="ECO:0000256" key="10">
    <source>
        <dbReference type="SAM" id="Phobius"/>
    </source>
</evidence>
<proteinExistence type="predicted"/>
<feature type="compositionally biased region" description="Low complexity" evidence="9">
    <location>
        <begin position="804"/>
        <end position="815"/>
    </location>
</feature>
<dbReference type="InterPro" id="IPR050396">
    <property type="entry name" value="Glycosyltr_51/Transpeptidase"/>
</dbReference>
<feature type="compositionally biased region" description="Pro residues" evidence="9">
    <location>
        <begin position="25"/>
        <end position="45"/>
    </location>
</feature>
<evidence type="ECO:0000256" key="7">
    <source>
        <dbReference type="ARBA" id="ARBA00034000"/>
    </source>
</evidence>
<dbReference type="InterPro" id="IPR001264">
    <property type="entry name" value="Glyco_trans_51"/>
</dbReference>
<dbReference type="InterPro" id="IPR012338">
    <property type="entry name" value="Beta-lactam/transpept-like"/>
</dbReference>
<feature type="transmembrane region" description="Helical" evidence="10">
    <location>
        <begin position="126"/>
        <end position="149"/>
    </location>
</feature>
<dbReference type="PANTHER" id="PTHR32282:SF34">
    <property type="entry name" value="PENICILLIN-BINDING PROTEIN 1A"/>
    <property type="match status" value="1"/>
</dbReference>
<name>A0ABP6VF59_9PSEU</name>